<sequence>MRKATLILISIISFAILVYFFWDRSNTYTFGEVVGEELAENESVHRVVITNQEIDSENFSQQVILEEDFFQRMVNETSHTELREKQGSPGVKYVIDIETNKDTRHSIYTNFEDLHMNGRNFEITGENYLVNFIESADLNWNE</sequence>
<keyword evidence="1" id="KW-1133">Transmembrane helix</keyword>
<dbReference type="AlphaFoldDB" id="A0A1H0D6M5"/>
<feature type="transmembrane region" description="Helical" evidence="1">
    <location>
        <begin position="6"/>
        <end position="22"/>
    </location>
</feature>
<dbReference type="STRING" id="745820.SAMN04488053_102358"/>
<keyword evidence="3" id="KW-1185">Reference proteome</keyword>
<evidence type="ECO:0000256" key="1">
    <source>
        <dbReference type="SAM" id="Phobius"/>
    </source>
</evidence>
<accession>A0A1H0D6M5</accession>
<keyword evidence="1" id="KW-0812">Transmembrane</keyword>
<dbReference type="Proteomes" id="UP000198778">
    <property type="component" value="Unassembled WGS sequence"/>
</dbReference>
<reference evidence="3" key="1">
    <citation type="submission" date="2016-10" db="EMBL/GenBank/DDBJ databases">
        <authorList>
            <person name="Varghese N."/>
            <person name="Submissions S."/>
        </authorList>
    </citation>
    <scope>NUCLEOTIDE SEQUENCE [LARGE SCALE GENOMIC DNA]</scope>
    <source>
        <strain evidence="3">CGMCC 1.10369</strain>
    </source>
</reference>
<proteinExistence type="predicted"/>
<name>A0A1H0D6M5_9BACI</name>
<dbReference type="EMBL" id="FNIL01000002">
    <property type="protein sequence ID" value="SDN65656.1"/>
    <property type="molecule type" value="Genomic_DNA"/>
</dbReference>
<protein>
    <submittedName>
        <fullName evidence="2">Uncharacterized protein</fullName>
    </submittedName>
</protein>
<dbReference type="RefSeq" id="WP_090841734.1">
    <property type="nucleotide sequence ID" value="NZ_FNIL01000002.1"/>
</dbReference>
<gene>
    <name evidence="2" type="ORF">SAMN04488053_102358</name>
</gene>
<evidence type="ECO:0000313" key="3">
    <source>
        <dbReference type="Proteomes" id="UP000198778"/>
    </source>
</evidence>
<keyword evidence="1" id="KW-0472">Membrane</keyword>
<evidence type="ECO:0000313" key="2">
    <source>
        <dbReference type="EMBL" id="SDN65656.1"/>
    </source>
</evidence>
<organism evidence="2 3">
    <name type="scientific">Alkalicoccus daliensis</name>
    <dbReference type="NCBI Taxonomy" id="745820"/>
    <lineage>
        <taxon>Bacteria</taxon>
        <taxon>Bacillati</taxon>
        <taxon>Bacillota</taxon>
        <taxon>Bacilli</taxon>
        <taxon>Bacillales</taxon>
        <taxon>Bacillaceae</taxon>
        <taxon>Alkalicoccus</taxon>
    </lineage>
</organism>